<organism evidence="1 2">
    <name type="scientific">Micromonospora violae</name>
    <dbReference type="NCBI Taxonomy" id="1278207"/>
    <lineage>
        <taxon>Bacteria</taxon>
        <taxon>Bacillati</taxon>
        <taxon>Actinomycetota</taxon>
        <taxon>Actinomycetes</taxon>
        <taxon>Micromonosporales</taxon>
        <taxon>Micromonosporaceae</taxon>
        <taxon>Micromonospora</taxon>
    </lineage>
</organism>
<sequence>MHAVVVTAIEDYLARRNAKEFSGLADEIIERHATLLARLAE</sequence>
<protein>
    <submittedName>
        <fullName evidence="1">Uncharacterized protein</fullName>
    </submittedName>
</protein>
<name>A0A4Q7UIP3_9ACTN</name>
<reference evidence="1 2" key="1">
    <citation type="submission" date="2019-02" db="EMBL/GenBank/DDBJ databases">
        <title>Sequencing the genomes of 1000 actinobacteria strains.</title>
        <authorList>
            <person name="Klenk H.-P."/>
        </authorList>
    </citation>
    <scope>NUCLEOTIDE SEQUENCE [LARGE SCALE GENOMIC DNA]</scope>
    <source>
        <strain evidence="1 2">DSM 45888</strain>
    </source>
</reference>
<evidence type="ECO:0000313" key="2">
    <source>
        <dbReference type="Proteomes" id="UP000293781"/>
    </source>
</evidence>
<dbReference type="Proteomes" id="UP000293781">
    <property type="component" value="Unassembled WGS sequence"/>
</dbReference>
<accession>A0A4Q7UIP3</accession>
<comment type="caution">
    <text evidence="1">The sequence shown here is derived from an EMBL/GenBank/DDBJ whole genome shotgun (WGS) entry which is preliminary data.</text>
</comment>
<dbReference type="EMBL" id="SHKK01000001">
    <property type="protein sequence ID" value="RZT81307.1"/>
    <property type="molecule type" value="Genomic_DNA"/>
</dbReference>
<proteinExistence type="predicted"/>
<dbReference type="AlphaFoldDB" id="A0A4Q7UIP3"/>
<keyword evidence="2" id="KW-1185">Reference proteome</keyword>
<gene>
    <name evidence="1" type="ORF">EV382_4583</name>
</gene>
<evidence type="ECO:0000313" key="1">
    <source>
        <dbReference type="EMBL" id="RZT81307.1"/>
    </source>
</evidence>